<sequence>MRNVILYMSMSVDGFVGSVREHPGMAVPEGSALKQWKLEGISKAGAHLMGRVTYQEMSSFWPTSEDPYASPMNDIPKVVFSATLRDDEATWPQTRVARGDLATEIATIKADPGPDVIVWGGAGLAGGLAAADLIDEYRLLVQPMVLGRGQALFDRLSESRHLELVGSTPFPSGVVVQVYRPLRG</sequence>
<dbReference type="EMBL" id="JAAKZI010000007">
    <property type="protein sequence ID" value="NGN83054.1"/>
    <property type="molecule type" value="Genomic_DNA"/>
</dbReference>
<dbReference type="InterPro" id="IPR002734">
    <property type="entry name" value="RibDG_C"/>
</dbReference>
<name>A0ABX0D825_9MICC</name>
<dbReference type="Pfam" id="PF01872">
    <property type="entry name" value="RibD_C"/>
    <property type="match status" value="1"/>
</dbReference>
<accession>A0ABX0D825</accession>
<evidence type="ECO:0000313" key="3">
    <source>
        <dbReference type="Proteomes" id="UP000479226"/>
    </source>
</evidence>
<gene>
    <name evidence="2" type="ORF">G6N77_06215</name>
</gene>
<evidence type="ECO:0000259" key="1">
    <source>
        <dbReference type="Pfam" id="PF01872"/>
    </source>
</evidence>
<dbReference type="RefSeq" id="WP_165181153.1">
    <property type="nucleotide sequence ID" value="NZ_JAAKZI010000007.1"/>
</dbReference>
<evidence type="ECO:0000313" key="2">
    <source>
        <dbReference type="EMBL" id="NGN83054.1"/>
    </source>
</evidence>
<protein>
    <submittedName>
        <fullName evidence="2">Dihydrofolate reductase</fullName>
    </submittedName>
</protein>
<organism evidence="2 3">
    <name type="scientific">Arthrobacter silviterrae</name>
    <dbReference type="NCBI Taxonomy" id="2026658"/>
    <lineage>
        <taxon>Bacteria</taxon>
        <taxon>Bacillati</taxon>
        <taxon>Actinomycetota</taxon>
        <taxon>Actinomycetes</taxon>
        <taxon>Micrococcales</taxon>
        <taxon>Micrococcaceae</taxon>
        <taxon>Arthrobacter</taxon>
    </lineage>
</organism>
<dbReference type="PANTHER" id="PTHR38011">
    <property type="entry name" value="DIHYDROFOLATE REDUCTASE FAMILY PROTEIN (AFU_ORTHOLOGUE AFUA_8G06820)"/>
    <property type="match status" value="1"/>
</dbReference>
<feature type="domain" description="Bacterial bifunctional deaminase-reductase C-terminal" evidence="1">
    <location>
        <begin position="3"/>
        <end position="176"/>
    </location>
</feature>
<dbReference type="InterPro" id="IPR024072">
    <property type="entry name" value="DHFR-like_dom_sf"/>
</dbReference>
<reference evidence="2 3" key="1">
    <citation type="submission" date="2020-02" db="EMBL/GenBank/DDBJ databases">
        <title>Genome sequence of the type strain DSM 27180 of Arthrobacter silviterrae.</title>
        <authorList>
            <person name="Gao J."/>
            <person name="Sun J."/>
        </authorList>
    </citation>
    <scope>NUCLEOTIDE SEQUENCE [LARGE SCALE GENOMIC DNA]</scope>
    <source>
        <strain evidence="2 3">DSM 27180</strain>
    </source>
</reference>
<dbReference type="InterPro" id="IPR050765">
    <property type="entry name" value="Riboflavin_Biosynth_HTPR"/>
</dbReference>
<comment type="caution">
    <text evidence="2">The sequence shown here is derived from an EMBL/GenBank/DDBJ whole genome shotgun (WGS) entry which is preliminary data.</text>
</comment>
<proteinExistence type="predicted"/>
<dbReference type="Proteomes" id="UP000479226">
    <property type="component" value="Unassembled WGS sequence"/>
</dbReference>
<keyword evidence="3" id="KW-1185">Reference proteome</keyword>
<dbReference type="PANTHER" id="PTHR38011:SF11">
    <property type="entry name" value="2,5-DIAMINO-6-RIBOSYLAMINO-4(3H)-PYRIMIDINONE 5'-PHOSPHATE REDUCTASE"/>
    <property type="match status" value="1"/>
</dbReference>
<dbReference type="Gene3D" id="3.40.430.10">
    <property type="entry name" value="Dihydrofolate Reductase, subunit A"/>
    <property type="match status" value="1"/>
</dbReference>
<dbReference type="SUPFAM" id="SSF53597">
    <property type="entry name" value="Dihydrofolate reductase-like"/>
    <property type="match status" value="1"/>
</dbReference>